<feature type="transmembrane region" description="Helical" evidence="8">
    <location>
        <begin position="369"/>
        <end position="386"/>
    </location>
</feature>
<dbReference type="GO" id="GO:0012505">
    <property type="term" value="C:endomembrane system"/>
    <property type="evidence" value="ECO:0007669"/>
    <property type="project" value="UniProtKB-SubCell"/>
</dbReference>
<sequence>MNDGVSSQTASPPHPPQPNGGTEFLDLEGKSATDDGRLVADAELREKVESSGSQTPAPRTRKQAVSGNIQYFALCFSFFLLGWNDGSVGPLLPRIQGVYGVSYIVVSLFFILSCVGSVCGALMNVWITDKLGFGKVLVLGAALQIITYSVQSAGPPFACFITFNIANGISSALQISQGNGFVGSLTYSKATKMGIIHAAYGLGAFASPFVATRFSHMNRWSFHYLTSLGLAVCNTFIQTIVFRFRDHNTCLLEGGEYVHPVAEGKETGKFKQIMTHKAVHFLGFFIMIYMGVEVTIGGWIVTYIIDERHGGPKSGYISSGFFGGLTLGRVVLLPISKWLGEHRVFYIYALLSLALEFVIWFVPSLIGNAITVSIIGLLLGPMFPIAMNRAARILPPWILTGAVGWIGGFGTCGSALVPFITGAIAQRYGIKSLHPVYVLFLLVHESQKVTY</sequence>
<feature type="domain" description="Major facilitator superfamily (MFS) profile" evidence="9">
    <location>
        <begin position="70"/>
        <end position="451"/>
    </location>
</feature>
<dbReference type="EMBL" id="QPFP01000005">
    <property type="protein sequence ID" value="TEB36732.1"/>
    <property type="molecule type" value="Genomic_DNA"/>
</dbReference>
<evidence type="ECO:0000313" key="10">
    <source>
        <dbReference type="EMBL" id="TEB36732.1"/>
    </source>
</evidence>
<dbReference type="OrthoDB" id="413079at2759"/>
<evidence type="ECO:0000256" key="7">
    <source>
        <dbReference type="SAM" id="MobiDB-lite"/>
    </source>
</evidence>
<reference evidence="10 11" key="1">
    <citation type="journal article" date="2019" name="Nat. Ecol. Evol.">
        <title>Megaphylogeny resolves global patterns of mushroom evolution.</title>
        <authorList>
            <person name="Varga T."/>
            <person name="Krizsan K."/>
            <person name="Foldi C."/>
            <person name="Dima B."/>
            <person name="Sanchez-Garcia M."/>
            <person name="Sanchez-Ramirez S."/>
            <person name="Szollosi G.J."/>
            <person name="Szarkandi J.G."/>
            <person name="Papp V."/>
            <person name="Albert L."/>
            <person name="Andreopoulos W."/>
            <person name="Angelini C."/>
            <person name="Antonin V."/>
            <person name="Barry K.W."/>
            <person name="Bougher N.L."/>
            <person name="Buchanan P."/>
            <person name="Buyck B."/>
            <person name="Bense V."/>
            <person name="Catcheside P."/>
            <person name="Chovatia M."/>
            <person name="Cooper J."/>
            <person name="Damon W."/>
            <person name="Desjardin D."/>
            <person name="Finy P."/>
            <person name="Geml J."/>
            <person name="Haridas S."/>
            <person name="Hughes K."/>
            <person name="Justo A."/>
            <person name="Karasinski D."/>
            <person name="Kautmanova I."/>
            <person name="Kiss B."/>
            <person name="Kocsube S."/>
            <person name="Kotiranta H."/>
            <person name="LaButti K.M."/>
            <person name="Lechner B.E."/>
            <person name="Liimatainen K."/>
            <person name="Lipzen A."/>
            <person name="Lukacs Z."/>
            <person name="Mihaltcheva S."/>
            <person name="Morgado L.N."/>
            <person name="Niskanen T."/>
            <person name="Noordeloos M.E."/>
            <person name="Ohm R.A."/>
            <person name="Ortiz-Santana B."/>
            <person name="Ovrebo C."/>
            <person name="Racz N."/>
            <person name="Riley R."/>
            <person name="Savchenko A."/>
            <person name="Shiryaev A."/>
            <person name="Soop K."/>
            <person name="Spirin V."/>
            <person name="Szebenyi C."/>
            <person name="Tomsovsky M."/>
            <person name="Tulloss R.E."/>
            <person name="Uehling J."/>
            <person name="Grigoriev I.V."/>
            <person name="Vagvolgyi C."/>
            <person name="Papp T."/>
            <person name="Martin F.M."/>
            <person name="Miettinen O."/>
            <person name="Hibbett D.S."/>
            <person name="Nagy L.G."/>
        </authorList>
    </citation>
    <scope>NUCLEOTIDE SEQUENCE [LARGE SCALE GENOMIC DNA]</scope>
    <source>
        <strain evidence="10 11">FP101781</strain>
    </source>
</reference>
<comment type="similarity">
    <text evidence="2">Belongs to the major facilitator superfamily.</text>
</comment>
<dbReference type="InterPro" id="IPR020846">
    <property type="entry name" value="MFS_dom"/>
</dbReference>
<keyword evidence="3" id="KW-0813">Transport</keyword>
<evidence type="ECO:0000313" key="11">
    <source>
        <dbReference type="Proteomes" id="UP000298030"/>
    </source>
</evidence>
<evidence type="ECO:0000256" key="5">
    <source>
        <dbReference type="ARBA" id="ARBA00022989"/>
    </source>
</evidence>
<keyword evidence="5 8" id="KW-1133">Transmembrane helix</keyword>
<feature type="transmembrane region" description="Helical" evidence="8">
    <location>
        <begin position="64"/>
        <end position="83"/>
    </location>
</feature>
<feature type="compositionally biased region" description="Polar residues" evidence="7">
    <location>
        <begin position="1"/>
        <end position="11"/>
    </location>
</feature>
<dbReference type="GO" id="GO:0022857">
    <property type="term" value="F:transmembrane transporter activity"/>
    <property type="evidence" value="ECO:0007669"/>
    <property type="project" value="InterPro"/>
</dbReference>
<dbReference type="STRING" id="71717.A0A4Y7TT10"/>
<dbReference type="Gene3D" id="1.20.1250.20">
    <property type="entry name" value="MFS general substrate transporter like domains"/>
    <property type="match status" value="2"/>
</dbReference>
<keyword evidence="11" id="KW-1185">Reference proteome</keyword>
<dbReference type="InterPro" id="IPR051788">
    <property type="entry name" value="MFS_Transporter"/>
</dbReference>
<name>A0A4Y7TT10_COPMI</name>
<dbReference type="InterPro" id="IPR036259">
    <property type="entry name" value="MFS_trans_sf"/>
</dbReference>
<keyword evidence="6 8" id="KW-0472">Membrane</keyword>
<evidence type="ECO:0000256" key="4">
    <source>
        <dbReference type="ARBA" id="ARBA00022692"/>
    </source>
</evidence>
<protein>
    <submittedName>
        <fullName evidence="10">MFS general substrate transporter</fullName>
    </submittedName>
</protein>
<dbReference type="Proteomes" id="UP000298030">
    <property type="component" value="Unassembled WGS sequence"/>
</dbReference>
<feature type="transmembrane region" description="Helical" evidence="8">
    <location>
        <begin position="195"/>
        <end position="216"/>
    </location>
</feature>
<organism evidence="10 11">
    <name type="scientific">Coprinellus micaceus</name>
    <name type="common">Glistening ink-cap mushroom</name>
    <name type="synonym">Coprinus micaceus</name>
    <dbReference type="NCBI Taxonomy" id="71717"/>
    <lineage>
        <taxon>Eukaryota</taxon>
        <taxon>Fungi</taxon>
        <taxon>Dikarya</taxon>
        <taxon>Basidiomycota</taxon>
        <taxon>Agaricomycotina</taxon>
        <taxon>Agaricomycetes</taxon>
        <taxon>Agaricomycetidae</taxon>
        <taxon>Agaricales</taxon>
        <taxon>Agaricineae</taxon>
        <taxon>Psathyrellaceae</taxon>
        <taxon>Coprinellus</taxon>
    </lineage>
</organism>
<dbReference type="InterPro" id="IPR011701">
    <property type="entry name" value="MFS"/>
</dbReference>
<accession>A0A4Y7TT10</accession>
<evidence type="ECO:0000256" key="2">
    <source>
        <dbReference type="ARBA" id="ARBA00008335"/>
    </source>
</evidence>
<dbReference type="PANTHER" id="PTHR23514">
    <property type="entry name" value="BYPASS OF STOP CODON PROTEIN 6"/>
    <property type="match status" value="1"/>
</dbReference>
<dbReference type="SUPFAM" id="SSF103473">
    <property type="entry name" value="MFS general substrate transporter"/>
    <property type="match status" value="1"/>
</dbReference>
<keyword evidence="4 8" id="KW-0812">Transmembrane</keyword>
<dbReference type="AlphaFoldDB" id="A0A4Y7TT10"/>
<evidence type="ECO:0000256" key="8">
    <source>
        <dbReference type="SAM" id="Phobius"/>
    </source>
</evidence>
<dbReference type="PROSITE" id="PS50850">
    <property type="entry name" value="MFS"/>
    <property type="match status" value="1"/>
</dbReference>
<evidence type="ECO:0000259" key="9">
    <source>
        <dbReference type="PROSITE" id="PS50850"/>
    </source>
</evidence>
<feature type="transmembrane region" description="Helical" evidence="8">
    <location>
        <begin position="279"/>
        <end position="304"/>
    </location>
</feature>
<evidence type="ECO:0000256" key="3">
    <source>
        <dbReference type="ARBA" id="ARBA00022448"/>
    </source>
</evidence>
<feature type="region of interest" description="Disordered" evidence="7">
    <location>
        <begin position="1"/>
        <end position="28"/>
    </location>
</feature>
<dbReference type="PANTHER" id="PTHR23514:SF3">
    <property type="entry name" value="BYPASS OF STOP CODON PROTEIN 6"/>
    <property type="match status" value="1"/>
</dbReference>
<gene>
    <name evidence="10" type="ORF">FA13DRAFT_1762066</name>
</gene>
<evidence type="ECO:0000256" key="1">
    <source>
        <dbReference type="ARBA" id="ARBA00004127"/>
    </source>
</evidence>
<feature type="transmembrane region" description="Helical" evidence="8">
    <location>
        <begin position="103"/>
        <end position="127"/>
    </location>
</feature>
<dbReference type="FunFam" id="1.20.1250.20:FF:000286">
    <property type="entry name" value="MFS efflux transporter"/>
    <property type="match status" value="1"/>
</dbReference>
<comment type="caution">
    <text evidence="10">The sequence shown here is derived from an EMBL/GenBank/DDBJ whole genome shotgun (WGS) entry which is preliminary data.</text>
</comment>
<dbReference type="GO" id="GO:0016020">
    <property type="term" value="C:membrane"/>
    <property type="evidence" value="ECO:0007669"/>
    <property type="project" value="TreeGrafter"/>
</dbReference>
<dbReference type="Pfam" id="PF07690">
    <property type="entry name" value="MFS_1"/>
    <property type="match status" value="1"/>
</dbReference>
<feature type="transmembrane region" description="Helical" evidence="8">
    <location>
        <begin position="222"/>
        <end position="242"/>
    </location>
</feature>
<feature type="transmembrane region" description="Helical" evidence="8">
    <location>
        <begin position="345"/>
        <end position="363"/>
    </location>
</feature>
<evidence type="ECO:0000256" key="6">
    <source>
        <dbReference type="ARBA" id="ARBA00023136"/>
    </source>
</evidence>
<proteinExistence type="inferred from homology"/>
<comment type="subcellular location">
    <subcellularLocation>
        <location evidence="1">Endomembrane system</location>
        <topology evidence="1">Multi-pass membrane protein</topology>
    </subcellularLocation>
</comment>
<feature type="transmembrane region" description="Helical" evidence="8">
    <location>
        <begin position="398"/>
        <end position="425"/>
    </location>
</feature>
<feature type="transmembrane region" description="Helical" evidence="8">
    <location>
        <begin position="316"/>
        <end position="333"/>
    </location>
</feature>